<comment type="caution">
    <text evidence="2">The sequence shown here is derived from an EMBL/GenBank/DDBJ whole genome shotgun (WGS) entry which is preliminary data.</text>
</comment>
<sequence>MIGFSPSKIDLDRLRMLVEHRLCELGHLETQQFPLTMREVIRGGNRCGFYFCLHGPRSVKLTAICDLKRKSILYYGPDGIRKDTVELPLLSDSMLEKAG</sequence>
<dbReference type="AlphaFoldDB" id="A0A5C6FVW8"/>
<accession>A0A5C5Y607</accession>
<dbReference type="Proteomes" id="UP000316476">
    <property type="component" value="Unassembled WGS sequence"/>
</dbReference>
<evidence type="ECO:0000313" key="3">
    <source>
        <dbReference type="Proteomes" id="UP000316476"/>
    </source>
</evidence>
<dbReference type="EMBL" id="SJPL01000001">
    <property type="protein sequence ID" value="TWT68892.1"/>
    <property type="molecule type" value="Genomic_DNA"/>
</dbReference>
<name>A0A5C6FVW8_9PLAN</name>
<dbReference type="EMBL" id="SJPZ01000001">
    <property type="protein sequence ID" value="TWU67069.1"/>
    <property type="molecule type" value="Genomic_DNA"/>
</dbReference>
<protein>
    <submittedName>
        <fullName evidence="2">Uncharacterized protein</fullName>
    </submittedName>
</protein>
<proteinExistence type="predicted"/>
<evidence type="ECO:0000313" key="4">
    <source>
        <dbReference type="Proteomes" id="UP000317238"/>
    </source>
</evidence>
<keyword evidence="4" id="KW-1185">Reference proteome</keyword>
<reference evidence="3 4" key="1">
    <citation type="submission" date="2019-02" db="EMBL/GenBank/DDBJ databases">
        <title>Deep-cultivation of Planctomycetes and their phenomic and genomic characterization uncovers novel biology.</title>
        <authorList>
            <person name="Wiegand S."/>
            <person name="Jogler M."/>
            <person name="Boedeker C."/>
            <person name="Pinto D."/>
            <person name="Vollmers J."/>
            <person name="Rivas-Marin E."/>
            <person name="Kohn T."/>
            <person name="Peeters S.H."/>
            <person name="Heuer A."/>
            <person name="Rast P."/>
            <person name="Oberbeckmann S."/>
            <person name="Bunk B."/>
            <person name="Jeske O."/>
            <person name="Meyerdierks A."/>
            <person name="Storesund J.E."/>
            <person name="Kallscheuer N."/>
            <person name="Luecker S."/>
            <person name="Lage O.M."/>
            <person name="Pohl T."/>
            <person name="Merkel B.J."/>
            <person name="Hornburger P."/>
            <person name="Mueller R.-W."/>
            <person name="Bruemmer F."/>
            <person name="Labrenz M."/>
            <person name="Spormann A.M."/>
            <person name="Op Den Camp H."/>
            <person name="Overmann J."/>
            <person name="Amann R."/>
            <person name="Jetten M.S.M."/>
            <person name="Mascher T."/>
            <person name="Medema M.H."/>
            <person name="Devos D.P."/>
            <person name="Kaster A.-K."/>
            <person name="Ovreas L."/>
            <person name="Rohde M."/>
            <person name="Galperin M.Y."/>
            <person name="Jogler C."/>
        </authorList>
    </citation>
    <scope>NUCLEOTIDE SEQUENCE [LARGE SCALE GENOMIC DNA]</scope>
    <source>
        <strain evidence="1 4">Pan14r</strain>
        <strain evidence="2 3">V7</strain>
    </source>
</reference>
<accession>A0A5C6FVW8</accession>
<evidence type="ECO:0000313" key="2">
    <source>
        <dbReference type="EMBL" id="TWU67069.1"/>
    </source>
</evidence>
<dbReference type="RefSeq" id="WP_196784814.1">
    <property type="nucleotide sequence ID" value="NZ_CP036319.1"/>
</dbReference>
<gene>
    <name evidence="1" type="ORF">Pan14r_11750</name>
    <name evidence="2" type="ORF">V7x_26410</name>
</gene>
<evidence type="ECO:0000313" key="1">
    <source>
        <dbReference type="EMBL" id="TWT68892.1"/>
    </source>
</evidence>
<organism evidence="2 3">
    <name type="scientific">Crateriforma conspicua</name>
    <dbReference type="NCBI Taxonomy" id="2527996"/>
    <lineage>
        <taxon>Bacteria</taxon>
        <taxon>Pseudomonadati</taxon>
        <taxon>Planctomycetota</taxon>
        <taxon>Planctomycetia</taxon>
        <taxon>Planctomycetales</taxon>
        <taxon>Planctomycetaceae</taxon>
        <taxon>Crateriforma</taxon>
    </lineage>
</organism>
<dbReference type="Proteomes" id="UP000317238">
    <property type="component" value="Unassembled WGS sequence"/>
</dbReference>